<accession>A0A4Y8KX77</accession>
<dbReference type="Proteomes" id="UP000297861">
    <property type="component" value="Unassembled WGS sequence"/>
</dbReference>
<reference evidence="1 2" key="1">
    <citation type="submission" date="2019-03" db="EMBL/GenBank/DDBJ databases">
        <title>San Antonio Military Medical Center submission to MRSN (WRAIR), pending publication.</title>
        <authorList>
            <person name="Blyth D.M."/>
            <person name="Mccarthy S.L."/>
            <person name="Schall S.E."/>
            <person name="Stam J.A."/>
            <person name="Ong A.C."/>
            <person name="Mcgann P.T."/>
        </authorList>
    </citation>
    <scope>NUCLEOTIDE SEQUENCE [LARGE SCALE GENOMIC DNA]</scope>
    <source>
        <strain evidence="1 2">MRSN571793</strain>
    </source>
</reference>
<comment type="caution">
    <text evidence="1">The sequence shown here is derived from an EMBL/GenBank/DDBJ whole genome shotgun (WGS) entry which is preliminary data.</text>
</comment>
<organism evidence="1 2">
    <name type="scientific">Dysgonomonas capnocytophagoides</name>
    <dbReference type="NCBI Taxonomy" id="45254"/>
    <lineage>
        <taxon>Bacteria</taxon>
        <taxon>Pseudomonadati</taxon>
        <taxon>Bacteroidota</taxon>
        <taxon>Bacteroidia</taxon>
        <taxon>Bacteroidales</taxon>
        <taxon>Dysgonomonadaceae</taxon>
        <taxon>Dysgonomonas</taxon>
    </lineage>
</organism>
<sequence length="91" mass="10459">MEKELIKEVKTLIADVDKTHRYSMSKIYGLSNKVFNKNEQPQSCASCLIRKVDELRKWVASEESKEADLSPANIESVDLLSKSKRKKESRT</sequence>
<evidence type="ECO:0000313" key="1">
    <source>
        <dbReference type="EMBL" id="TFD94657.1"/>
    </source>
</evidence>
<gene>
    <name evidence="1" type="ORF">E2605_14895</name>
</gene>
<dbReference type="EMBL" id="SOML01000010">
    <property type="protein sequence ID" value="TFD94657.1"/>
    <property type="molecule type" value="Genomic_DNA"/>
</dbReference>
<dbReference type="OrthoDB" id="997935at2"/>
<dbReference type="AlphaFoldDB" id="A0A4Y8KX77"/>
<evidence type="ECO:0000313" key="2">
    <source>
        <dbReference type="Proteomes" id="UP000297861"/>
    </source>
</evidence>
<proteinExistence type="predicted"/>
<keyword evidence="2" id="KW-1185">Reference proteome</keyword>
<dbReference type="RefSeq" id="WP_134437069.1">
    <property type="nucleotide sequence ID" value="NZ_SOML01000010.1"/>
</dbReference>
<name>A0A4Y8KX77_9BACT</name>
<protein>
    <submittedName>
        <fullName evidence="1">Uncharacterized protein</fullName>
    </submittedName>
</protein>